<proteinExistence type="predicted"/>
<dbReference type="RefSeq" id="WP_321553829.1">
    <property type="nucleotide sequence ID" value="NZ_JAXIVU010000012.1"/>
</dbReference>
<dbReference type="Proteomes" id="UP001294570">
    <property type="component" value="Unassembled WGS sequence"/>
</dbReference>
<gene>
    <name evidence="1" type="ORF">TOI97_09230</name>
</gene>
<keyword evidence="2" id="KW-1185">Reference proteome</keyword>
<organism evidence="1 2">
    <name type="scientific">Denitrificimonas halotolerans</name>
    <dbReference type="NCBI Taxonomy" id="3098930"/>
    <lineage>
        <taxon>Bacteria</taxon>
        <taxon>Pseudomonadati</taxon>
        <taxon>Pseudomonadota</taxon>
        <taxon>Gammaproteobacteria</taxon>
        <taxon>Pseudomonadales</taxon>
        <taxon>Pseudomonadaceae</taxon>
        <taxon>Denitrificimonas</taxon>
    </lineage>
</organism>
<evidence type="ECO:0000313" key="2">
    <source>
        <dbReference type="Proteomes" id="UP001294570"/>
    </source>
</evidence>
<name>A0ABU5GRX4_9GAMM</name>
<accession>A0ABU5GRX4</accession>
<reference evidence="1 2" key="1">
    <citation type="submission" date="2023-12" db="EMBL/GenBank/DDBJ databases">
        <title>Denitrificimonas halotolerans sp. nov.,a novel species isolated from landfill leachate.</title>
        <authorList>
            <person name="Wang S."/>
        </authorList>
    </citation>
    <scope>NUCLEOTIDE SEQUENCE [LARGE SCALE GENOMIC DNA]</scope>
    <source>
        <strain evidence="1 2">JX-1</strain>
    </source>
</reference>
<sequence>MARSINFVWNYTNELSQRSIKERGVFLSAYDVQKYTNGSGKDLGLHGQTVQRIAVEYITRCVQEGAAELAQIRRCTPFASWIPVNTGAAQWKSGNCYVEDCNIGRMPRFSSV</sequence>
<comment type="caution">
    <text evidence="1">The sequence shown here is derived from an EMBL/GenBank/DDBJ whole genome shotgun (WGS) entry which is preliminary data.</text>
</comment>
<dbReference type="EMBL" id="JAXIVU010000012">
    <property type="protein sequence ID" value="MDY7219741.1"/>
    <property type="molecule type" value="Genomic_DNA"/>
</dbReference>
<protein>
    <submittedName>
        <fullName evidence="1">Uncharacterized protein</fullName>
    </submittedName>
</protein>
<evidence type="ECO:0000313" key="1">
    <source>
        <dbReference type="EMBL" id="MDY7219741.1"/>
    </source>
</evidence>